<evidence type="ECO:0000256" key="7">
    <source>
        <dbReference type="SAM" id="MobiDB-lite"/>
    </source>
</evidence>
<evidence type="ECO:0000259" key="9">
    <source>
        <dbReference type="Pfam" id="PF10406"/>
    </source>
</evidence>
<evidence type="ECO:0000256" key="4">
    <source>
        <dbReference type="ARBA" id="ARBA00023015"/>
    </source>
</evidence>
<dbReference type="InterPro" id="IPR019473">
    <property type="entry name" value="TFIID_su8_C"/>
</dbReference>
<dbReference type="PANTHER" id="PTHR46469">
    <property type="entry name" value="TRANSCRIPTION INITIATION FACTOR TFIID SUBUNIT 8"/>
    <property type="match status" value="1"/>
</dbReference>
<sequence>MSSKRPADTPSGDIPQAKKARTGATRHHTLKYKQPGALLPLALPQDGSIIEQELSRSLCVALHAAGFDSVRTDALESFRAHVDSYMTNFSLWVNHSMRHARRTQPIPEDFAMTLARLGLTPTSLTPDLKLPVPADITQRPISASFSEPVAEEARAAAPMTFNADTSLSGAVEKRRKTYIPKHFPDFPSQHTYKDTAVLTQRESDARKLREQSTQEGMLAEQALRRLMAARQRGSRSAKEHSVEVHVANKIQKESEAVFQEALAAMAGGDAKRTGEIDALDSFSGADAADGDAMGPTDIDFGAIVNHDRINWRKGAADWLECVMAVSAPCHPRLSMPWSRLLDHLYIYQIVSYPVQRDKDLAGLLSKHALNSLAQHQLVGWALRILINIANVLIQDLEIASL</sequence>
<dbReference type="GO" id="GO:0005669">
    <property type="term" value="C:transcription factor TFIID complex"/>
    <property type="evidence" value="ECO:0007669"/>
    <property type="project" value="InterPro"/>
</dbReference>
<dbReference type="InterPro" id="IPR037818">
    <property type="entry name" value="TAF8"/>
</dbReference>
<accession>A0A5N6L4E9</accession>
<dbReference type="CDD" id="cd08049">
    <property type="entry name" value="TAF8"/>
    <property type="match status" value="1"/>
</dbReference>
<evidence type="ECO:0000259" key="8">
    <source>
        <dbReference type="Pfam" id="PF07524"/>
    </source>
</evidence>
<dbReference type="GO" id="GO:0006367">
    <property type="term" value="P:transcription initiation at RNA polymerase II promoter"/>
    <property type="evidence" value="ECO:0007669"/>
    <property type="project" value="TreeGrafter"/>
</dbReference>
<keyword evidence="6" id="KW-0539">Nucleus</keyword>
<keyword evidence="11" id="KW-1185">Reference proteome</keyword>
<comment type="subcellular location">
    <subcellularLocation>
        <location evidence="1">Nucleus</location>
    </subcellularLocation>
</comment>
<evidence type="ECO:0000256" key="2">
    <source>
        <dbReference type="ARBA" id="ARBA00008767"/>
    </source>
</evidence>
<dbReference type="GO" id="GO:0046982">
    <property type="term" value="F:protein heterodimerization activity"/>
    <property type="evidence" value="ECO:0007669"/>
    <property type="project" value="InterPro"/>
</dbReference>
<feature type="domain" description="Bromodomain associated" evidence="8">
    <location>
        <begin position="60"/>
        <end position="119"/>
    </location>
</feature>
<dbReference type="Proteomes" id="UP000327013">
    <property type="component" value="Unassembled WGS sequence"/>
</dbReference>
<evidence type="ECO:0000256" key="1">
    <source>
        <dbReference type="ARBA" id="ARBA00004123"/>
    </source>
</evidence>
<evidence type="ECO:0000256" key="6">
    <source>
        <dbReference type="ARBA" id="ARBA00023242"/>
    </source>
</evidence>
<dbReference type="CDD" id="cd00076">
    <property type="entry name" value="HFD_SF"/>
    <property type="match status" value="1"/>
</dbReference>
<evidence type="ECO:0000313" key="10">
    <source>
        <dbReference type="EMBL" id="KAB8737520.1"/>
    </source>
</evidence>
<dbReference type="OrthoDB" id="2193813at2759"/>
<proteinExistence type="inferred from homology"/>
<evidence type="ECO:0000256" key="3">
    <source>
        <dbReference type="ARBA" id="ARBA00017307"/>
    </source>
</evidence>
<dbReference type="EMBL" id="VIBQ01000096">
    <property type="protein sequence ID" value="KAB8737520.1"/>
    <property type="molecule type" value="Genomic_DNA"/>
</dbReference>
<gene>
    <name evidence="10" type="ORF">FH972_026479</name>
</gene>
<keyword evidence="4" id="KW-0805">Transcription regulation</keyword>
<dbReference type="PANTHER" id="PTHR46469:SF1">
    <property type="entry name" value="TRANSCRIPTION INITIATION FACTOR TFIID SUBUNIT 8"/>
    <property type="match status" value="1"/>
</dbReference>
<evidence type="ECO:0000313" key="11">
    <source>
        <dbReference type="Proteomes" id="UP000327013"/>
    </source>
</evidence>
<organism evidence="10 11">
    <name type="scientific">Carpinus fangiana</name>
    <dbReference type="NCBI Taxonomy" id="176857"/>
    <lineage>
        <taxon>Eukaryota</taxon>
        <taxon>Viridiplantae</taxon>
        <taxon>Streptophyta</taxon>
        <taxon>Embryophyta</taxon>
        <taxon>Tracheophyta</taxon>
        <taxon>Spermatophyta</taxon>
        <taxon>Magnoliopsida</taxon>
        <taxon>eudicotyledons</taxon>
        <taxon>Gunneridae</taxon>
        <taxon>Pentapetalae</taxon>
        <taxon>rosids</taxon>
        <taxon>fabids</taxon>
        <taxon>Fagales</taxon>
        <taxon>Betulaceae</taxon>
        <taxon>Carpinus</taxon>
    </lineage>
</organism>
<dbReference type="InterPro" id="IPR009072">
    <property type="entry name" value="Histone-fold"/>
</dbReference>
<keyword evidence="5" id="KW-0804">Transcription</keyword>
<comment type="similarity">
    <text evidence="2">Belongs to the TAF8 family.</text>
</comment>
<feature type="domain" description="Transcription factor TFIID subunit 8 C-terminal" evidence="9">
    <location>
        <begin position="178"/>
        <end position="226"/>
    </location>
</feature>
<feature type="compositionally biased region" description="Basic residues" evidence="7">
    <location>
        <begin position="18"/>
        <end position="29"/>
    </location>
</feature>
<name>A0A5N6L4E9_9ROSI</name>
<dbReference type="Pfam" id="PF07524">
    <property type="entry name" value="Bromo_TP"/>
    <property type="match status" value="1"/>
</dbReference>
<protein>
    <recommendedName>
        <fullName evidence="3">Transcription initiation factor TFIID subunit 8</fullName>
    </recommendedName>
</protein>
<reference evidence="10 11" key="1">
    <citation type="submission" date="2019-06" db="EMBL/GenBank/DDBJ databases">
        <title>A chromosomal-level reference genome of Carpinus fangiana (Coryloideae, Betulaceae).</title>
        <authorList>
            <person name="Yang X."/>
            <person name="Wang Z."/>
            <person name="Zhang L."/>
            <person name="Hao G."/>
            <person name="Liu J."/>
            <person name="Yang Y."/>
        </authorList>
    </citation>
    <scope>NUCLEOTIDE SEQUENCE [LARGE SCALE GENOMIC DNA]</scope>
    <source>
        <strain evidence="10">Cfa_2016G</strain>
        <tissue evidence="10">Leaf</tissue>
    </source>
</reference>
<comment type="caution">
    <text evidence="10">The sequence shown here is derived from an EMBL/GenBank/DDBJ whole genome shotgun (WGS) entry which is preliminary data.</text>
</comment>
<dbReference type="Gene3D" id="1.10.20.10">
    <property type="entry name" value="Histone, subunit A"/>
    <property type="match status" value="1"/>
</dbReference>
<evidence type="ECO:0000256" key="5">
    <source>
        <dbReference type="ARBA" id="ARBA00023163"/>
    </source>
</evidence>
<dbReference type="Pfam" id="PF10406">
    <property type="entry name" value="TAF8_C"/>
    <property type="match status" value="1"/>
</dbReference>
<feature type="region of interest" description="Disordered" evidence="7">
    <location>
        <begin position="1"/>
        <end position="29"/>
    </location>
</feature>
<dbReference type="AlphaFoldDB" id="A0A5N6L4E9"/>
<dbReference type="InterPro" id="IPR006565">
    <property type="entry name" value="BTP"/>
</dbReference>